<dbReference type="PRINTS" id="PR00714">
    <property type="entry name" value="MAN6PISMRASE"/>
</dbReference>
<dbReference type="OrthoDB" id="9808275at2"/>
<evidence type="ECO:0000256" key="3">
    <source>
        <dbReference type="ARBA" id="ARBA00011956"/>
    </source>
</evidence>
<dbReference type="CDD" id="cd07011">
    <property type="entry name" value="cupin_PMI_type_I_N"/>
    <property type="match status" value="1"/>
</dbReference>
<proteinExistence type="inferred from homology"/>
<name>A0A2D0N3G4_FLAN2</name>
<reference evidence="10 11" key="1">
    <citation type="submission" date="2017-10" db="EMBL/GenBank/DDBJ databases">
        <title>The draft genome sequence of Lewinella nigricans NBRC 102662.</title>
        <authorList>
            <person name="Wang K."/>
        </authorList>
    </citation>
    <scope>NUCLEOTIDE SEQUENCE [LARGE SCALE GENOMIC DNA]</scope>
    <source>
        <strain evidence="10 11">NBRC 102662</strain>
    </source>
</reference>
<comment type="caution">
    <text evidence="10">The sequence shown here is derived from an EMBL/GenBank/DDBJ whole genome shotgun (WGS) entry which is preliminary data.</text>
</comment>
<dbReference type="Proteomes" id="UP000223913">
    <property type="component" value="Unassembled WGS sequence"/>
</dbReference>
<dbReference type="InterPro" id="IPR014710">
    <property type="entry name" value="RmlC-like_jellyroll"/>
</dbReference>
<evidence type="ECO:0000256" key="5">
    <source>
        <dbReference type="ARBA" id="ARBA00022833"/>
    </source>
</evidence>
<evidence type="ECO:0000256" key="4">
    <source>
        <dbReference type="ARBA" id="ARBA00022723"/>
    </source>
</evidence>
<dbReference type="PANTHER" id="PTHR10309">
    <property type="entry name" value="MANNOSE-6-PHOSPHATE ISOMERASE"/>
    <property type="match status" value="1"/>
</dbReference>
<dbReference type="NCBIfam" id="TIGR00218">
    <property type="entry name" value="manA"/>
    <property type="match status" value="1"/>
</dbReference>
<dbReference type="GO" id="GO:0005975">
    <property type="term" value="P:carbohydrate metabolic process"/>
    <property type="evidence" value="ECO:0007669"/>
    <property type="project" value="InterPro"/>
</dbReference>
<comment type="cofactor">
    <cofactor evidence="8">
        <name>Zn(2+)</name>
        <dbReference type="ChEBI" id="CHEBI:29105"/>
    </cofactor>
    <text evidence="8">Binds 1 zinc ion per subunit.</text>
</comment>
<feature type="binding site" evidence="8">
    <location>
        <position position="104"/>
    </location>
    <ligand>
        <name>Zn(2+)</name>
        <dbReference type="ChEBI" id="CHEBI:29105"/>
    </ligand>
</feature>
<feature type="domain" description="Phosphomannose isomerase type I catalytic" evidence="9">
    <location>
        <begin position="7"/>
        <end position="154"/>
    </location>
</feature>
<evidence type="ECO:0000313" key="10">
    <source>
        <dbReference type="EMBL" id="PHN02303.1"/>
    </source>
</evidence>
<keyword evidence="4 8" id="KW-0479">Metal-binding</keyword>
<dbReference type="InterPro" id="IPR001250">
    <property type="entry name" value="Man6P_Isoase-1"/>
</dbReference>
<dbReference type="Pfam" id="PF20511">
    <property type="entry name" value="PMI_typeI_cat"/>
    <property type="match status" value="1"/>
</dbReference>
<dbReference type="AlphaFoldDB" id="A0A2D0N3G4"/>
<dbReference type="Gene3D" id="1.10.441.10">
    <property type="entry name" value="Phosphomannose Isomerase, domain 2"/>
    <property type="match status" value="1"/>
</dbReference>
<feature type="active site" evidence="7">
    <location>
        <position position="286"/>
    </location>
</feature>
<dbReference type="RefSeq" id="WP_099154331.1">
    <property type="nucleotide sequence ID" value="NZ_PDUD01000042.1"/>
</dbReference>
<evidence type="ECO:0000256" key="7">
    <source>
        <dbReference type="PIRSR" id="PIRSR001480-1"/>
    </source>
</evidence>
<dbReference type="Gene3D" id="2.60.120.10">
    <property type="entry name" value="Jelly Rolls"/>
    <property type="match status" value="2"/>
</dbReference>
<dbReference type="InterPro" id="IPR011051">
    <property type="entry name" value="RmlC_Cupin_sf"/>
</dbReference>
<dbReference type="PIRSF" id="PIRSF001480">
    <property type="entry name" value="Mannose-6-phosphate_isomerase"/>
    <property type="match status" value="1"/>
</dbReference>
<keyword evidence="6 10" id="KW-0413">Isomerase</keyword>
<accession>A0A2D0N3G4</accession>
<feature type="binding site" evidence="8">
    <location>
        <position position="267"/>
    </location>
    <ligand>
        <name>Zn(2+)</name>
        <dbReference type="ChEBI" id="CHEBI:29105"/>
    </ligand>
</feature>
<dbReference type="GO" id="GO:0005829">
    <property type="term" value="C:cytosol"/>
    <property type="evidence" value="ECO:0007669"/>
    <property type="project" value="TreeGrafter"/>
</dbReference>
<comment type="catalytic activity">
    <reaction evidence="1">
        <text>D-mannose 6-phosphate = D-fructose 6-phosphate</text>
        <dbReference type="Rhea" id="RHEA:12356"/>
        <dbReference type="ChEBI" id="CHEBI:58735"/>
        <dbReference type="ChEBI" id="CHEBI:61527"/>
        <dbReference type="EC" id="5.3.1.8"/>
    </reaction>
</comment>
<dbReference type="EC" id="5.3.1.8" evidence="3"/>
<comment type="similarity">
    <text evidence="2">Belongs to the mannose-6-phosphate isomerase type 1 family.</text>
</comment>
<keyword evidence="5 8" id="KW-0862">Zinc</keyword>
<dbReference type="SUPFAM" id="SSF51182">
    <property type="entry name" value="RmlC-like cupins"/>
    <property type="match status" value="1"/>
</dbReference>
<sequence>MNYPNLIPLEGVIQDYDWGGYHYIPALIGKEQAANQPQAELWMGAHDRGPAKAWIDGKEVLLSDWIATDPRGILGDRTAQRFANSLPFLFKILDVRKMLSIQAHPTKEAAEAGFERENREGIPLTARHRNYKDDNHKPEIMVALTDFWLLHGFQSKANIEKVLTEMPEFGALRQVLSQEEIKGLYRYIMELPQEKVDQLLQPLAERLEPELAAGKLERSQPDYWAAQAFRDYTRDGHYDRGVFSIYLYNLVNLRTGEGIFQDANVPHAYLEGVNVELMANSDNVFRGGLTSKHVDVDELMLHLQFEPVVPQVLTGTERLQHEHLFPAPVPDFELSRIQLQADDEFLLENQDGPAIYILLSGAVSSEIGTLGRGAIFFSPDGATVALRGLEEAVVFRAGTPE</sequence>
<gene>
    <name evidence="10" type="primary">manA</name>
    <name evidence="10" type="ORF">CRP01_32925</name>
</gene>
<dbReference type="GO" id="GO:0008270">
    <property type="term" value="F:zinc ion binding"/>
    <property type="evidence" value="ECO:0007669"/>
    <property type="project" value="InterPro"/>
</dbReference>
<evidence type="ECO:0000256" key="2">
    <source>
        <dbReference type="ARBA" id="ARBA00010772"/>
    </source>
</evidence>
<protein>
    <recommendedName>
        <fullName evidence="3">mannose-6-phosphate isomerase</fullName>
        <ecNumber evidence="3">5.3.1.8</ecNumber>
    </recommendedName>
</protein>
<dbReference type="GO" id="GO:0004476">
    <property type="term" value="F:mannose-6-phosphate isomerase activity"/>
    <property type="evidence" value="ECO:0007669"/>
    <property type="project" value="UniProtKB-EC"/>
</dbReference>
<feature type="binding site" evidence="8">
    <location>
        <position position="102"/>
    </location>
    <ligand>
        <name>Zn(2+)</name>
        <dbReference type="ChEBI" id="CHEBI:29105"/>
    </ligand>
</feature>
<dbReference type="PROSITE" id="PS00965">
    <property type="entry name" value="PMI_I_1"/>
    <property type="match status" value="1"/>
</dbReference>
<dbReference type="InterPro" id="IPR018050">
    <property type="entry name" value="Pmannose_isomerase-type1_CS"/>
</dbReference>
<dbReference type="EMBL" id="PDUD01000042">
    <property type="protein sequence ID" value="PHN02303.1"/>
    <property type="molecule type" value="Genomic_DNA"/>
</dbReference>
<keyword evidence="11" id="KW-1185">Reference proteome</keyword>
<evidence type="ECO:0000259" key="9">
    <source>
        <dbReference type="Pfam" id="PF20511"/>
    </source>
</evidence>
<evidence type="ECO:0000313" key="11">
    <source>
        <dbReference type="Proteomes" id="UP000223913"/>
    </source>
</evidence>
<dbReference type="GO" id="GO:0009298">
    <property type="term" value="P:GDP-mannose biosynthetic process"/>
    <property type="evidence" value="ECO:0007669"/>
    <property type="project" value="InterPro"/>
</dbReference>
<evidence type="ECO:0000256" key="6">
    <source>
        <dbReference type="ARBA" id="ARBA00023235"/>
    </source>
</evidence>
<evidence type="ECO:0000256" key="1">
    <source>
        <dbReference type="ARBA" id="ARBA00000757"/>
    </source>
</evidence>
<evidence type="ECO:0000256" key="8">
    <source>
        <dbReference type="PIRSR" id="PIRSR001480-2"/>
    </source>
</evidence>
<dbReference type="InterPro" id="IPR016305">
    <property type="entry name" value="Mannose-6-P_Isomerase"/>
</dbReference>
<feature type="binding site" evidence="8">
    <location>
        <position position="139"/>
    </location>
    <ligand>
        <name>Zn(2+)</name>
        <dbReference type="ChEBI" id="CHEBI:29105"/>
    </ligand>
</feature>
<organism evidence="10 11">
    <name type="scientific">Flavilitoribacter nigricans (strain ATCC 23147 / DSM 23189 / NBRC 102662 / NCIMB 1420 / SS-2)</name>
    <name type="common">Lewinella nigricans</name>
    <dbReference type="NCBI Taxonomy" id="1122177"/>
    <lineage>
        <taxon>Bacteria</taxon>
        <taxon>Pseudomonadati</taxon>
        <taxon>Bacteroidota</taxon>
        <taxon>Saprospiria</taxon>
        <taxon>Saprospirales</taxon>
        <taxon>Lewinellaceae</taxon>
        <taxon>Flavilitoribacter</taxon>
    </lineage>
</organism>
<dbReference type="PANTHER" id="PTHR10309:SF0">
    <property type="entry name" value="MANNOSE-6-PHOSPHATE ISOMERASE"/>
    <property type="match status" value="1"/>
</dbReference>
<dbReference type="InterPro" id="IPR046457">
    <property type="entry name" value="PMI_typeI_cat"/>
</dbReference>